<dbReference type="InterPro" id="IPR029063">
    <property type="entry name" value="SAM-dependent_MTases_sf"/>
</dbReference>
<name>A0AAC9RMM5_9CLOT</name>
<dbReference type="GO" id="GO:0008757">
    <property type="term" value="F:S-adenosylmethionine-dependent methyltransferase activity"/>
    <property type="evidence" value="ECO:0007669"/>
    <property type="project" value="InterPro"/>
</dbReference>
<sequence length="255" mass="29069">MIVVDETCCICGNLSTFEIMEGAACFREAKCSSCGARLRNSDLARVLIDEIAYPSSSLKDCFHTFKEMRILEAQASGPIHEAFKQLPGYVCFEYFDGVKPGEFVDGILCNDLEHLTFDDNSFDMIITQDVMEHVINPDKAFAEISRVLKKNGRHIFTIPFHEGRSTIFRSELPQIHHGDPLRSSGALVNIDWGDDIGAFIDKHGMKTTSVIAHRFYRPEEITNVDQSYEEYLTTERIKYFRYNSIVFVSEKVEPE</sequence>
<evidence type="ECO:0000313" key="2">
    <source>
        <dbReference type="EMBL" id="AOY77791.1"/>
    </source>
</evidence>
<reference evidence="3 5" key="2">
    <citation type="submission" date="2017-03" db="EMBL/GenBank/DDBJ databases">
        <title>Complete sequence of Clostridium formicaceticum DSM 92.</title>
        <authorList>
            <person name="Poehlein A."/>
            <person name="Karl M."/>
            <person name="Bengelsdorf F.R."/>
            <person name="Duerre P."/>
            <person name="Daniel R."/>
        </authorList>
    </citation>
    <scope>NUCLEOTIDE SEQUENCE [LARGE SCALE GENOMIC DNA]</scope>
    <source>
        <strain evidence="3 5">DSM 92</strain>
    </source>
</reference>
<organism evidence="3 5">
    <name type="scientific">Clostridium formicaceticum</name>
    <dbReference type="NCBI Taxonomy" id="1497"/>
    <lineage>
        <taxon>Bacteria</taxon>
        <taxon>Bacillati</taxon>
        <taxon>Bacillota</taxon>
        <taxon>Clostridia</taxon>
        <taxon>Eubacteriales</taxon>
        <taxon>Clostridiaceae</taxon>
        <taxon>Clostridium</taxon>
    </lineage>
</organism>
<dbReference type="CDD" id="cd02440">
    <property type="entry name" value="AdoMet_MTases"/>
    <property type="match status" value="1"/>
</dbReference>
<dbReference type="Proteomes" id="UP000192478">
    <property type="component" value="Chromosome"/>
</dbReference>
<dbReference type="InterPro" id="IPR013216">
    <property type="entry name" value="Methyltransf_11"/>
</dbReference>
<accession>A0AAC9RMM5</accession>
<dbReference type="AlphaFoldDB" id="A0AAC9RMM5"/>
<evidence type="ECO:0000313" key="3">
    <source>
        <dbReference type="EMBL" id="ARE88397.1"/>
    </source>
</evidence>
<proteinExistence type="predicted"/>
<dbReference type="Gene3D" id="3.40.50.150">
    <property type="entry name" value="Vaccinia Virus protein VP39"/>
    <property type="match status" value="1"/>
</dbReference>
<dbReference type="KEGG" id="cfm:BJL90_19150"/>
<dbReference type="Proteomes" id="UP000177894">
    <property type="component" value="Chromosome"/>
</dbReference>
<dbReference type="EMBL" id="CP017603">
    <property type="protein sequence ID" value="AOY77791.1"/>
    <property type="molecule type" value="Genomic_DNA"/>
</dbReference>
<dbReference type="RefSeq" id="WP_070971944.1">
    <property type="nucleotide sequence ID" value="NZ_CP017603.1"/>
</dbReference>
<protein>
    <recommendedName>
        <fullName evidence="1">Methyltransferase type 11 domain-containing protein</fullName>
    </recommendedName>
</protein>
<evidence type="ECO:0000313" key="4">
    <source>
        <dbReference type="Proteomes" id="UP000177894"/>
    </source>
</evidence>
<feature type="domain" description="Methyltransferase type 11" evidence="1">
    <location>
        <begin position="107"/>
        <end position="156"/>
    </location>
</feature>
<dbReference type="EMBL" id="CP020559">
    <property type="protein sequence ID" value="ARE88397.1"/>
    <property type="molecule type" value="Genomic_DNA"/>
</dbReference>
<dbReference type="Pfam" id="PF08241">
    <property type="entry name" value="Methyltransf_11"/>
    <property type="match status" value="1"/>
</dbReference>
<gene>
    <name evidence="2" type="ORF">BJL90_19150</name>
    <name evidence="3" type="ORF">CLFO_28000</name>
</gene>
<keyword evidence="4" id="KW-1185">Reference proteome</keyword>
<dbReference type="SUPFAM" id="SSF53335">
    <property type="entry name" value="S-adenosyl-L-methionine-dependent methyltransferases"/>
    <property type="match status" value="1"/>
</dbReference>
<evidence type="ECO:0000259" key="1">
    <source>
        <dbReference type="Pfam" id="PF08241"/>
    </source>
</evidence>
<evidence type="ECO:0000313" key="5">
    <source>
        <dbReference type="Proteomes" id="UP000192478"/>
    </source>
</evidence>
<reference evidence="2 4" key="1">
    <citation type="submission" date="2016-10" db="EMBL/GenBank/DDBJ databases">
        <title>Complete Genome Sequence of Acetogen Clostridium formicoaceticum ATCC 27076.</title>
        <authorList>
            <person name="Bao T."/>
            <person name="Cheng C."/>
            <person name="Zhao J."/>
            <person name="Yang S.-T."/>
            <person name="Wang J."/>
            <person name="Wang M."/>
        </authorList>
    </citation>
    <scope>NUCLEOTIDE SEQUENCE [LARGE SCALE GENOMIC DNA]</scope>
    <source>
        <strain evidence="2 4">ATCC 27076</strain>
    </source>
</reference>